<evidence type="ECO:0000256" key="13">
    <source>
        <dbReference type="ARBA" id="ARBA00022960"/>
    </source>
</evidence>
<protein>
    <recommendedName>
        <fullName evidence="6 22">Penicillin-binding protein 1B</fullName>
        <shortName evidence="23">PBP-1b</shortName>
        <shortName evidence="23">PBP1b</shortName>
    </recommendedName>
    <alternativeName>
        <fullName evidence="19 23">Murein polymerase</fullName>
    </alternativeName>
</protein>
<dbReference type="SUPFAM" id="SSF56601">
    <property type="entry name" value="beta-lactamase/transpeptidase-like"/>
    <property type="match status" value="1"/>
</dbReference>
<evidence type="ECO:0000313" key="31">
    <source>
        <dbReference type="Proteomes" id="UP000509658"/>
    </source>
</evidence>
<evidence type="ECO:0000256" key="9">
    <source>
        <dbReference type="ARBA" id="ARBA00022670"/>
    </source>
</evidence>
<evidence type="ECO:0000256" key="6">
    <source>
        <dbReference type="ARBA" id="ARBA00018637"/>
    </source>
</evidence>
<dbReference type="SUPFAM" id="SSF53955">
    <property type="entry name" value="Lysozyme-like"/>
    <property type="match status" value="1"/>
</dbReference>
<dbReference type="GO" id="GO:0005886">
    <property type="term" value="C:plasma membrane"/>
    <property type="evidence" value="ECO:0007669"/>
    <property type="project" value="UniProtKB-SubCell"/>
</dbReference>
<evidence type="ECO:0000256" key="16">
    <source>
        <dbReference type="ARBA" id="ARBA00023251"/>
    </source>
</evidence>
<dbReference type="KEGG" id="rev:HUE57_11750"/>
<evidence type="ECO:0000256" key="5">
    <source>
        <dbReference type="ARBA" id="ARBA00007739"/>
    </source>
</evidence>
<keyword evidence="10 23" id="KW-0328">Glycosyltransferase</keyword>
<dbReference type="GO" id="GO:0071555">
    <property type="term" value="P:cell wall organization"/>
    <property type="evidence" value="ECO:0007669"/>
    <property type="project" value="UniProtKB-UniRule"/>
</dbReference>
<dbReference type="GO" id="GO:0008360">
    <property type="term" value="P:regulation of cell shape"/>
    <property type="evidence" value="ECO:0007669"/>
    <property type="project" value="UniProtKB-UniRule"/>
</dbReference>
<dbReference type="UniPathway" id="UPA00219"/>
<name>A0A6N0HX92_9GAMM</name>
<evidence type="ECO:0000256" key="15">
    <source>
        <dbReference type="ARBA" id="ARBA00023136"/>
    </source>
</evidence>
<dbReference type="InterPro" id="IPR001264">
    <property type="entry name" value="Glyco_trans_51"/>
</dbReference>
<comment type="subcellular location">
    <subcellularLocation>
        <location evidence="2">Cell membrane</location>
    </subcellularLocation>
</comment>
<keyword evidence="8" id="KW-0121">Carboxypeptidase</keyword>
<keyword evidence="17" id="KW-0511">Multifunctional enzyme</keyword>
<evidence type="ECO:0000256" key="3">
    <source>
        <dbReference type="ARBA" id="ARBA00004752"/>
    </source>
</evidence>
<keyword evidence="26" id="KW-0812">Transmembrane</keyword>
<comment type="catalytic activity">
    <reaction evidence="21">
        <text>[GlcNAc-(1-&gt;4)-Mur2Ac(oyl-L-Ala-gamma-D-Glu-L-Lys-D-Ala-D-Ala)](n)-di-trans,octa-cis-undecaprenyl diphosphate + beta-D-GlcNAc-(1-&gt;4)-Mur2Ac(oyl-L-Ala-gamma-D-Glu-L-Lys-D-Ala-D-Ala)-di-trans,octa-cis-undecaprenyl diphosphate = [GlcNAc-(1-&gt;4)-Mur2Ac(oyl-L-Ala-gamma-D-Glu-L-Lys-D-Ala-D-Ala)](n+1)-di-trans,octa-cis-undecaprenyl diphosphate + di-trans,octa-cis-undecaprenyl diphosphate + H(+)</text>
        <dbReference type="Rhea" id="RHEA:23708"/>
        <dbReference type="Rhea" id="RHEA-COMP:9602"/>
        <dbReference type="Rhea" id="RHEA-COMP:9603"/>
        <dbReference type="ChEBI" id="CHEBI:15378"/>
        <dbReference type="ChEBI" id="CHEBI:58405"/>
        <dbReference type="ChEBI" id="CHEBI:60033"/>
        <dbReference type="ChEBI" id="CHEBI:78435"/>
        <dbReference type="EC" id="2.4.99.28"/>
    </reaction>
</comment>
<comment type="similarity">
    <text evidence="4 23">In the C-terminal section; belongs to the transpeptidase family.</text>
</comment>
<dbReference type="GO" id="GO:0008955">
    <property type="term" value="F:peptidoglycan glycosyltransferase activity"/>
    <property type="evidence" value="ECO:0007669"/>
    <property type="project" value="UniProtKB-UniRule"/>
</dbReference>
<feature type="region of interest" description="Disordered" evidence="25">
    <location>
        <begin position="1"/>
        <end position="20"/>
    </location>
</feature>
<sequence>MAARKRSQGRKKRGGRAKQPPKRSLLRAFLWRAVLIVLLVGGGYTLYLDYTVRQQFDGKRWALPATVYARPMELYVGAPIGAEQFHQELKLLKYRNLANPTATGSYLRKSNRFILTSRPFSFWDGEEPKQQLRISFSDGKVSKLTDGAGRSLDLVRLDPLQIGGIYPSHNEDRLLVQLSEVPRVLQQALIAVEDRNFHNHHGVSPLAILRAAWANLRAGRVVQGGSTLTQQLVKNFYLSSERTLSRKAQEAVMAVLLDAHYEKDEILEAYLNEVYLGQDRSRGVHGFGLAAQFYFEKRVADLKLHETALLVGMVKGPSYYNPHRHPERAKKRRNLVIDLMLQQGMIDARTADWSQRQKLGVRSGRFSGVTQYPAFIGVVRSQLRRDYRDEDLTSEGLRIFTTMDPQLQNEAERVLKSRVEQLEAAKGIDKNKLQGAVVVTGIEGGELLAAVGGRHARYAGFNRALNAVRPIGSLVKPAVYLTALMQKQRYTLATMLEDKKFALKNHDGSLWQPQNYDHKEYGEVPLYGALSRSLNLSTARLGMTVGLDRVAETLERLGVERDIDRFPSMLLGTLALSPLEVTQLYHTLASGGFHTPLRSIRAVLDVNGEALQRYSLQVEAALPPEAIYLTNTILQKVVLEGTARSLSWAMRAKVKAAGKTGTTDDLRDSWFAGFTGNRLAVVWLGRDDNKPAKLSGASGALKVWGDLMGRIDPEPLALTRPDSVGMHWIDPESGLRTQKICPDAVQLPFIRGTEPRSAGPCVGKTLESAVDWIKGVIDGGR</sequence>
<dbReference type="InterPro" id="IPR050396">
    <property type="entry name" value="Glycosyltr_51/Transpeptidase"/>
</dbReference>
<dbReference type="Gene3D" id="1.10.3810.10">
    <property type="entry name" value="Biosynthetic peptidoglycan transglycosylase-like"/>
    <property type="match status" value="1"/>
</dbReference>
<dbReference type="PANTHER" id="PTHR32282:SF11">
    <property type="entry name" value="PENICILLIN-BINDING PROTEIN 1B"/>
    <property type="match status" value="1"/>
</dbReference>
<dbReference type="RefSeq" id="WP_135621960.1">
    <property type="nucleotide sequence ID" value="NZ_CP054491.1"/>
</dbReference>
<evidence type="ECO:0000256" key="18">
    <source>
        <dbReference type="ARBA" id="ARBA00023316"/>
    </source>
</evidence>
<keyword evidence="13 23" id="KW-0133">Cell shape</keyword>
<evidence type="ECO:0000256" key="23">
    <source>
        <dbReference type="PIRNR" id="PIRNR002799"/>
    </source>
</evidence>
<evidence type="ECO:0000256" key="25">
    <source>
        <dbReference type="SAM" id="MobiDB-lite"/>
    </source>
</evidence>
<accession>A0A6N0HX92</accession>
<dbReference type="EMBL" id="CP054491">
    <property type="protein sequence ID" value="QKQ26877.1"/>
    <property type="molecule type" value="Genomic_DNA"/>
</dbReference>
<evidence type="ECO:0000256" key="21">
    <source>
        <dbReference type="ARBA" id="ARBA00049902"/>
    </source>
</evidence>
<dbReference type="GO" id="GO:0030288">
    <property type="term" value="C:outer membrane-bounded periplasmic space"/>
    <property type="evidence" value="ECO:0007669"/>
    <property type="project" value="TreeGrafter"/>
</dbReference>
<dbReference type="NCBIfam" id="TIGR02074">
    <property type="entry name" value="PBP_1a_fam"/>
    <property type="match status" value="1"/>
</dbReference>
<organism evidence="30 31">
    <name type="scientific">Candidatus Reidiella endopervernicosa</name>
    <dbReference type="NCBI Taxonomy" id="2738883"/>
    <lineage>
        <taxon>Bacteria</taxon>
        <taxon>Pseudomonadati</taxon>
        <taxon>Pseudomonadota</taxon>
        <taxon>Gammaproteobacteria</taxon>
        <taxon>Candidatus Reidiella</taxon>
    </lineage>
</organism>
<comment type="similarity">
    <text evidence="5 23">In the N-terminal section; belongs to the glycosyltransferase 51 family.</text>
</comment>
<evidence type="ECO:0000256" key="26">
    <source>
        <dbReference type="SAM" id="Phobius"/>
    </source>
</evidence>
<feature type="active site" description="Proton donor; for transglycosylase activity" evidence="24">
    <location>
        <position position="193"/>
    </location>
</feature>
<comment type="pathway">
    <text evidence="3 23">Cell wall biogenesis; peptidoglycan biosynthesis.</text>
</comment>
<evidence type="ECO:0000256" key="19">
    <source>
        <dbReference type="ARBA" id="ARBA00032454"/>
    </source>
</evidence>
<dbReference type="Proteomes" id="UP000509658">
    <property type="component" value="Chromosome"/>
</dbReference>
<evidence type="ECO:0000256" key="24">
    <source>
        <dbReference type="PIRSR" id="PIRSR002799-1"/>
    </source>
</evidence>
<dbReference type="PIRSF" id="PIRSF002799">
    <property type="entry name" value="PBP_1b"/>
    <property type="match status" value="1"/>
</dbReference>
<dbReference type="GO" id="GO:0009252">
    <property type="term" value="P:peptidoglycan biosynthetic process"/>
    <property type="evidence" value="ECO:0007669"/>
    <property type="project" value="UniProtKB-UniRule"/>
</dbReference>
<evidence type="ECO:0000256" key="1">
    <source>
        <dbReference type="ARBA" id="ARBA00002624"/>
    </source>
</evidence>
<dbReference type="FunFam" id="1.10.3810.10:FF:000001">
    <property type="entry name" value="Penicillin-binding protein 1A"/>
    <property type="match status" value="1"/>
</dbReference>
<evidence type="ECO:0000256" key="14">
    <source>
        <dbReference type="ARBA" id="ARBA00022984"/>
    </source>
</evidence>
<dbReference type="InterPro" id="IPR023346">
    <property type="entry name" value="Lysozyme-like_dom_sf"/>
</dbReference>
<keyword evidence="16" id="KW-0046">Antibiotic resistance</keyword>
<evidence type="ECO:0000259" key="29">
    <source>
        <dbReference type="Pfam" id="PF14814"/>
    </source>
</evidence>
<evidence type="ECO:0000256" key="12">
    <source>
        <dbReference type="ARBA" id="ARBA00022801"/>
    </source>
</evidence>
<proteinExistence type="inferred from homology"/>
<comment type="function">
    <text evidence="1 23">Cell wall formation. Synthesis of cross-linked peptidoglycan from the lipid intermediates. The enzyme has a penicillin-insensitive transglycosylase N-terminal domain (formation of linear glycan strands) and a penicillin-sensitive transpeptidase C-terminal domain (cross-linking of the peptide subunits).</text>
</comment>
<dbReference type="GO" id="GO:0009002">
    <property type="term" value="F:serine-type D-Ala-D-Ala carboxypeptidase activity"/>
    <property type="evidence" value="ECO:0007669"/>
    <property type="project" value="UniProtKB-EC"/>
</dbReference>
<keyword evidence="18 23" id="KW-0961">Cell wall biogenesis/degradation</keyword>
<evidence type="ECO:0000256" key="20">
    <source>
        <dbReference type="ARBA" id="ARBA00034000"/>
    </source>
</evidence>
<reference evidence="30 31" key="1">
    <citation type="submission" date="2020-05" db="EMBL/GenBank/DDBJ databases">
        <title>Horizontal transmission and recombination maintain forever young bacterial symbiont genomes.</title>
        <authorList>
            <person name="Russell S.L."/>
            <person name="Pepper-Tunick E."/>
            <person name="Svedberg J."/>
            <person name="Byrne A."/>
            <person name="Ruelas Castillo J."/>
            <person name="Vollmers C."/>
            <person name="Beinart R.A."/>
            <person name="Corbett-Detig R."/>
        </authorList>
    </citation>
    <scope>NUCLEOTIDE SEQUENCE [LARGE SCALE GENOMIC DNA]</scope>
    <source>
        <strain evidence="30">Santa_Monica_outfall</strain>
    </source>
</reference>
<dbReference type="InterPro" id="IPR012338">
    <property type="entry name" value="Beta-lactam/transpept-like"/>
</dbReference>
<gene>
    <name evidence="30" type="primary">mrcB</name>
    <name evidence="30" type="ORF">HUE57_11750</name>
</gene>
<dbReference type="InterPro" id="IPR036950">
    <property type="entry name" value="PBP_transglycosylase"/>
</dbReference>
<dbReference type="GO" id="GO:0006508">
    <property type="term" value="P:proteolysis"/>
    <property type="evidence" value="ECO:0007669"/>
    <property type="project" value="UniProtKB-KW"/>
</dbReference>
<evidence type="ECO:0000256" key="8">
    <source>
        <dbReference type="ARBA" id="ARBA00022645"/>
    </source>
</evidence>
<keyword evidence="9" id="KW-0645">Protease</keyword>
<dbReference type="GO" id="GO:0046677">
    <property type="term" value="P:response to antibiotic"/>
    <property type="evidence" value="ECO:0007669"/>
    <property type="project" value="UniProtKB-UniRule"/>
</dbReference>
<dbReference type="NCBIfam" id="TIGR02071">
    <property type="entry name" value="PBP_1b"/>
    <property type="match status" value="1"/>
</dbReference>
<comment type="catalytic activity">
    <reaction evidence="20">
        <text>Preferential cleavage: (Ac)2-L-Lys-D-Ala-|-D-Ala. Also transpeptidation of peptidyl-alanyl moieties that are N-acyl substituents of D-alanine.</text>
        <dbReference type="EC" id="3.4.16.4"/>
    </reaction>
</comment>
<dbReference type="InterPro" id="IPR001460">
    <property type="entry name" value="PCN-bd_Tpept"/>
</dbReference>
<dbReference type="Gene3D" id="3.40.710.10">
    <property type="entry name" value="DD-peptidase/beta-lactamase superfamily"/>
    <property type="match status" value="1"/>
</dbReference>
<dbReference type="PANTHER" id="PTHR32282">
    <property type="entry name" value="BINDING PROTEIN TRANSPEPTIDASE, PUTATIVE-RELATED"/>
    <property type="match status" value="1"/>
</dbReference>
<evidence type="ECO:0000256" key="2">
    <source>
        <dbReference type="ARBA" id="ARBA00004236"/>
    </source>
</evidence>
<dbReference type="AlphaFoldDB" id="A0A6N0HX92"/>
<evidence type="ECO:0000259" key="28">
    <source>
        <dbReference type="Pfam" id="PF00912"/>
    </source>
</evidence>
<keyword evidence="15 26" id="KW-0472">Membrane</keyword>
<feature type="active site" description="Acyl-ester intermediate; for transpeptidase activity" evidence="24">
    <location>
        <position position="473"/>
    </location>
</feature>
<feature type="domain" description="Penicillin-binding protein transpeptidase" evidence="27">
    <location>
        <begin position="435"/>
        <end position="682"/>
    </location>
</feature>
<dbReference type="GO" id="GO:0009274">
    <property type="term" value="C:peptidoglycan-based cell wall"/>
    <property type="evidence" value="ECO:0007669"/>
    <property type="project" value="UniProtKB-UniRule"/>
</dbReference>
<keyword evidence="14 23" id="KW-0573">Peptidoglycan synthesis</keyword>
<keyword evidence="26" id="KW-1133">Transmembrane helix</keyword>
<evidence type="ECO:0000313" key="30">
    <source>
        <dbReference type="EMBL" id="QKQ26877.1"/>
    </source>
</evidence>
<keyword evidence="31" id="KW-1185">Reference proteome</keyword>
<dbReference type="Gene3D" id="3.30.2060.10">
    <property type="entry name" value="Penicillin-binding protein 1b domain"/>
    <property type="match status" value="1"/>
</dbReference>
<evidence type="ECO:0000256" key="22">
    <source>
        <dbReference type="NCBIfam" id="TIGR02071"/>
    </source>
</evidence>
<evidence type="ECO:0000256" key="10">
    <source>
        <dbReference type="ARBA" id="ARBA00022676"/>
    </source>
</evidence>
<feature type="transmembrane region" description="Helical" evidence="26">
    <location>
        <begin position="29"/>
        <end position="47"/>
    </location>
</feature>
<dbReference type="GO" id="GO:0008658">
    <property type="term" value="F:penicillin binding"/>
    <property type="evidence" value="ECO:0007669"/>
    <property type="project" value="UniProtKB-UniRule"/>
</dbReference>
<dbReference type="InterPro" id="IPR028166">
    <property type="entry name" value="UB2H"/>
</dbReference>
<dbReference type="Pfam" id="PF00905">
    <property type="entry name" value="Transpeptidase"/>
    <property type="match status" value="1"/>
</dbReference>
<feature type="domain" description="Glycosyl transferase family 51" evidence="28">
    <location>
        <begin position="169"/>
        <end position="340"/>
    </location>
</feature>
<evidence type="ECO:0000256" key="11">
    <source>
        <dbReference type="ARBA" id="ARBA00022679"/>
    </source>
</evidence>
<evidence type="ECO:0000256" key="7">
    <source>
        <dbReference type="ARBA" id="ARBA00022475"/>
    </source>
</evidence>
<evidence type="ECO:0000259" key="27">
    <source>
        <dbReference type="Pfam" id="PF00905"/>
    </source>
</evidence>
<evidence type="ECO:0000256" key="4">
    <source>
        <dbReference type="ARBA" id="ARBA00007090"/>
    </source>
</evidence>
<dbReference type="Pfam" id="PF00912">
    <property type="entry name" value="Transgly"/>
    <property type="match status" value="1"/>
</dbReference>
<dbReference type="InterPro" id="IPR011813">
    <property type="entry name" value="PBP_1b"/>
</dbReference>
<evidence type="ECO:0000256" key="17">
    <source>
        <dbReference type="ARBA" id="ARBA00023268"/>
    </source>
</evidence>
<keyword evidence="7" id="KW-1003">Cell membrane</keyword>
<keyword evidence="12" id="KW-0378">Hydrolase</keyword>
<dbReference type="Pfam" id="PF14814">
    <property type="entry name" value="UB2H"/>
    <property type="match status" value="1"/>
</dbReference>
<feature type="domain" description="Bifunctional transglycosylase second" evidence="29">
    <location>
        <begin position="74"/>
        <end position="157"/>
    </location>
</feature>
<keyword evidence="11 23" id="KW-0808">Transferase</keyword>